<dbReference type="PANTHER" id="PTHR13812">
    <property type="entry name" value="KETIMINE REDUCTASE MU-CRYSTALLIN"/>
    <property type="match status" value="1"/>
</dbReference>
<dbReference type="Proteomes" id="UP000003980">
    <property type="component" value="Unassembled WGS sequence"/>
</dbReference>
<keyword evidence="2" id="KW-1185">Reference proteome</keyword>
<dbReference type="PIRSF" id="PIRSF001439">
    <property type="entry name" value="CryM"/>
    <property type="match status" value="1"/>
</dbReference>
<dbReference type="Gene3D" id="3.30.1780.10">
    <property type="entry name" value="ornithine cyclodeaminase, domain 1"/>
    <property type="match status" value="1"/>
</dbReference>
<organism evidence="1 2">
    <name type="scientific">Metallosphaera yellowstonensis MK1</name>
    <dbReference type="NCBI Taxonomy" id="671065"/>
    <lineage>
        <taxon>Archaea</taxon>
        <taxon>Thermoproteota</taxon>
        <taxon>Thermoprotei</taxon>
        <taxon>Sulfolobales</taxon>
        <taxon>Sulfolobaceae</taxon>
        <taxon>Metallosphaera</taxon>
    </lineage>
</organism>
<dbReference type="EMBL" id="JH597768">
    <property type="protein sequence ID" value="EHP69286.1"/>
    <property type="molecule type" value="Genomic_DNA"/>
</dbReference>
<evidence type="ECO:0000313" key="2">
    <source>
        <dbReference type="Proteomes" id="UP000003980"/>
    </source>
</evidence>
<protein>
    <submittedName>
        <fullName evidence="1">Putative ornithine cyclodeaminase, mu-crystallin</fullName>
    </submittedName>
</protein>
<reference evidence="1 2" key="1">
    <citation type="submission" date="2012-01" db="EMBL/GenBank/DDBJ databases">
        <title>Improved High-Quality Draft sequence of Metallosphaera yellowstonensis MK1.</title>
        <authorList>
            <consortium name="US DOE Joint Genome Institute"/>
            <person name="Lucas S."/>
            <person name="Han J."/>
            <person name="Cheng J.-F."/>
            <person name="Goodwin L."/>
            <person name="Pitluck S."/>
            <person name="Peters L."/>
            <person name="Teshima H."/>
            <person name="Detter J.C."/>
            <person name="Han C."/>
            <person name="Tapia R."/>
            <person name="Land M."/>
            <person name="Hauser L."/>
            <person name="Kyrpides N."/>
            <person name="Kozubal M."/>
            <person name="Macur R.E."/>
            <person name="Jay Z."/>
            <person name="Inskeep W."/>
            <person name="Woyke T."/>
        </authorList>
    </citation>
    <scope>NUCLEOTIDE SEQUENCE [LARGE SCALE GENOMIC DNA]</scope>
    <source>
        <strain evidence="1 2">MK1</strain>
    </source>
</reference>
<proteinExistence type="predicted"/>
<dbReference type="STRING" id="671065.MetMK1DRAFT_00020350"/>
<dbReference type="InterPro" id="IPR003462">
    <property type="entry name" value="ODC_Mu_crystall"/>
</dbReference>
<dbReference type="Pfam" id="PF02423">
    <property type="entry name" value="OCD_Mu_crystall"/>
    <property type="match status" value="1"/>
</dbReference>
<dbReference type="InterPro" id="IPR023401">
    <property type="entry name" value="ODC_N"/>
</dbReference>
<dbReference type="RefSeq" id="WP_009073182.1">
    <property type="nucleotide sequence ID" value="NZ_JH597768.1"/>
</dbReference>
<gene>
    <name evidence="1" type="ORF">MetMK1DRAFT_00020350</name>
</gene>
<dbReference type="HOGENOM" id="CLU_042088_2_1_2"/>
<dbReference type="InterPro" id="IPR036291">
    <property type="entry name" value="NAD(P)-bd_dom_sf"/>
</dbReference>
<accession>H2C659</accession>
<dbReference type="GO" id="GO:0005737">
    <property type="term" value="C:cytoplasm"/>
    <property type="evidence" value="ECO:0007669"/>
    <property type="project" value="TreeGrafter"/>
</dbReference>
<dbReference type="Gene3D" id="3.40.50.720">
    <property type="entry name" value="NAD(P)-binding Rossmann-like Domain"/>
    <property type="match status" value="1"/>
</dbReference>
<dbReference type="SUPFAM" id="SSF51735">
    <property type="entry name" value="NAD(P)-binding Rossmann-fold domains"/>
    <property type="match status" value="1"/>
</dbReference>
<dbReference type="AlphaFoldDB" id="H2C659"/>
<dbReference type="eggNOG" id="arCOG01035">
    <property type="taxonomic scope" value="Archaea"/>
</dbReference>
<name>H2C659_9CREN</name>
<evidence type="ECO:0000313" key="1">
    <source>
        <dbReference type="EMBL" id="EHP69286.1"/>
    </source>
</evidence>
<dbReference type="PANTHER" id="PTHR13812:SF19">
    <property type="entry name" value="KETIMINE REDUCTASE MU-CRYSTALLIN"/>
    <property type="match status" value="1"/>
</dbReference>
<sequence>MRALLTLFLTEENVNELLSFRDAYEALREGFILEDNKKAVNTKRVRTAFSGVTLTYQAGAYEGFIGFKTYVRGNFISLLFSSEGELLMLTEADRMSLLRTGALSVLAADLMKRNYSEVGIIGLGKQGIAQAEAFWAMKGVKLWGYTRTKERETKASEILRSMGVQIKMATSVKELASMADVVVTITTSTTPFLKLEYLKPDSHVNAMGSNLSERIELFPDVLRASQTISVEDIQQAKEEAGDLILANKMNMLDWDKVVKFSEVVTGKRNPRPRSGITVFKSVGIGLEDVVVMGKLYELARKRGLGKEIKVSGRWYRG</sequence>